<accession>A0ABZ0Q285</accession>
<sequence>MIIERVDESVTENFFEHDYKDRGMLKWGGFFLSDHTSALKKMKAEVEEKLLPKQDQKTVSSLLLSAWKRKRIVHVQLLALRNEEVESYTGLVMGHNDEGVVIQENNEAQNNVVVELELVRNVHNYVDNQSWKNSWKNDVKK</sequence>
<keyword evidence="2" id="KW-1185">Reference proteome</keyword>
<gene>
    <name evidence="1" type="ORF">N6G96_07170</name>
</gene>
<evidence type="ECO:0000313" key="2">
    <source>
        <dbReference type="Proteomes" id="UP001302696"/>
    </source>
</evidence>
<dbReference type="EMBL" id="CP104778">
    <property type="protein sequence ID" value="WPC21070.1"/>
    <property type="molecule type" value="Genomic_DNA"/>
</dbReference>
<dbReference type="Proteomes" id="UP001302696">
    <property type="component" value="Chromosome"/>
</dbReference>
<proteinExistence type="predicted"/>
<protein>
    <recommendedName>
        <fullName evidence="3">DNA-directed RNA polymerase beta subunit</fullName>
    </recommendedName>
</protein>
<name>A0ABZ0Q285_9LACO</name>
<dbReference type="RefSeq" id="WP_323707363.1">
    <property type="nucleotide sequence ID" value="NZ_CP104774.1"/>
</dbReference>
<reference evidence="2" key="1">
    <citation type="submission" date="2024-06" db="EMBL/GenBank/DDBJ databases">
        <authorList>
            <person name="Chang H.C."/>
            <person name="Mun S.Y."/>
        </authorList>
    </citation>
    <scope>NUCLEOTIDE SEQUENCE [LARGE SCALE GENOMIC DNA]</scope>
    <source>
        <strain evidence="2">KT1</strain>
    </source>
</reference>
<evidence type="ECO:0000313" key="1">
    <source>
        <dbReference type="EMBL" id="WPC21070.1"/>
    </source>
</evidence>
<evidence type="ECO:0008006" key="3">
    <source>
        <dbReference type="Google" id="ProtNLM"/>
    </source>
</evidence>
<organism evidence="1 2">
    <name type="scientific">Pediococcus inopinatus</name>
    <dbReference type="NCBI Taxonomy" id="114090"/>
    <lineage>
        <taxon>Bacteria</taxon>
        <taxon>Bacillati</taxon>
        <taxon>Bacillota</taxon>
        <taxon>Bacilli</taxon>
        <taxon>Lactobacillales</taxon>
        <taxon>Lactobacillaceae</taxon>
        <taxon>Pediococcus</taxon>
    </lineage>
</organism>